<proteinExistence type="predicted"/>
<name>A0A445MSQ5_9BACT</name>
<sequence length="53" mass="6521">MYHNIVKRMEMQKQRFLKASDWAAIFIEHYNKYQANIIFVYNSNLFLIPLCHQ</sequence>
<protein>
    <submittedName>
        <fullName evidence="1">Uncharacterized protein</fullName>
    </submittedName>
</protein>
<evidence type="ECO:0000313" key="1">
    <source>
        <dbReference type="EMBL" id="SPD72500.1"/>
    </source>
</evidence>
<reference evidence="1" key="1">
    <citation type="submission" date="2018-01" db="EMBL/GenBank/DDBJ databases">
        <authorList>
            <person name="Regsiter A."/>
            <person name="William W."/>
        </authorList>
    </citation>
    <scope>NUCLEOTIDE SEQUENCE</scope>
    <source>
        <strain evidence="1">TRIP AH-1</strain>
    </source>
</reference>
<gene>
    <name evidence="1" type="ORF">PITCH_A1380048</name>
</gene>
<dbReference type="EMBL" id="OJIN01000044">
    <property type="protein sequence ID" value="SPD72500.1"/>
    <property type="molecule type" value="Genomic_DNA"/>
</dbReference>
<organism evidence="1">
    <name type="scientific">uncultured Desulfobacterium sp</name>
    <dbReference type="NCBI Taxonomy" id="201089"/>
    <lineage>
        <taxon>Bacteria</taxon>
        <taxon>Pseudomonadati</taxon>
        <taxon>Thermodesulfobacteriota</taxon>
        <taxon>Desulfobacteria</taxon>
        <taxon>Desulfobacterales</taxon>
        <taxon>Desulfobacteriaceae</taxon>
        <taxon>Desulfobacterium</taxon>
        <taxon>environmental samples</taxon>
    </lineage>
</organism>
<dbReference type="AlphaFoldDB" id="A0A445MSQ5"/>
<accession>A0A445MSQ5</accession>